<dbReference type="RefSeq" id="WP_130238473.1">
    <property type="nucleotide sequence ID" value="NZ_RQXS01000003.1"/>
</dbReference>
<keyword evidence="6" id="KW-0680">Restriction system</keyword>
<dbReference type="PRINTS" id="PR00507">
    <property type="entry name" value="N12N6MTFRASE"/>
</dbReference>
<evidence type="ECO:0000256" key="2">
    <source>
        <dbReference type="ARBA" id="ARBA00011900"/>
    </source>
</evidence>
<dbReference type="Gene3D" id="3.40.50.150">
    <property type="entry name" value="Vaccinia Virus protein VP39"/>
    <property type="match status" value="1"/>
</dbReference>
<dbReference type="Proteomes" id="UP000294229">
    <property type="component" value="Unassembled WGS sequence"/>
</dbReference>
<proteinExistence type="inferred from homology"/>
<dbReference type="PANTHER" id="PTHR42933">
    <property type="entry name" value="SLR6095 PROTEIN"/>
    <property type="match status" value="1"/>
</dbReference>
<comment type="catalytic activity">
    <reaction evidence="7">
        <text>a 2'-deoxyadenosine in DNA + S-adenosyl-L-methionine = an N(6)-methyl-2'-deoxyadenosine in DNA + S-adenosyl-L-homocysteine + H(+)</text>
        <dbReference type="Rhea" id="RHEA:15197"/>
        <dbReference type="Rhea" id="RHEA-COMP:12418"/>
        <dbReference type="Rhea" id="RHEA-COMP:12419"/>
        <dbReference type="ChEBI" id="CHEBI:15378"/>
        <dbReference type="ChEBI" id="CHEBI:57856"/>
        <dbReference type="ChEBI" id="CHEBI:59789"/>
        <dbReference type="ChEBI" id="CHEBI:90615"/>
        <dbReference type="ChEBI" id="CHEBI:90616"/>
        <dbReference type="EC" id="2.1.1.72"/>
    </reaction>
</comment>
<sequence length="637" mass="72008">MAKKEIKTDLWVHSQLTEAGLNLSAQGSEIKEIDDALKTASKSRTGNVGYPEFCGVVKDFLIVIEDKADIAKHSKKDDSGLIAQDTASIKDYAVNGALHYGLHLAKHTSYKKIIAIGVSGDEKRHQITPLFINECGEYKELENLETFTLFSADNIDEYYFRNILKEPTNEDKTTEEILKDAKQLHEDLRNYGSIQDKDKPLIVSGILLALREIDFKNFSLDNLNGDDLVTDGDKIYKAIQDNLNRAHVQPEVKKDKLLSQFSVIKDTKVINEINENLGKTPLKHYAEFIDKHIYHNIKYIQSAEDYLGRFYGEFMSYSGGDGQTLGIVLTPKHIVELFCDLADLKPQDKVFDPCCGTGGFLIAAMHYMLQQAGSKAQKQKIKKEQLHGIELQPYMFTIATTNMILRGDGKSNLEQEDFIKQNPAQLQLKGCNVGMMNPPYSQGSKTNPNLYEIAFTEQLLDSIVEDGKAIVIVPQSSMTGKSKEEQAIKANILKNHTLEGVITLNKNTFYGVGTNPCIAIFTTGVPHDKDKIVKFINFENDGFEVQKHIGLVETPYAKDKKSHLLDVWFDRIEAENKFCVKTTIEAEDEWLHSFYYFNDEIPSEADFEKTIADYLTFEVNMITHGRGYLFGLKENEK</sequence>
<dbReference type="GO" id="GO:0008170">
    <property type="term" value="F:N-methyltransferase activity"/>
    <property type="evidence" value="ECO:0007669"/>
    <property type="project" value="InterPro"/>
</dbReference>
<dbReference type="Pfam" id="PF02384">
    <property type="entry name" value="N6_Mtase"/>
    <property type="match status" value="1"/>
</dbReference>
<dbReference type="GO" id="GO:0009307">
    <property type="term" value="P:DNA restriction-modification system"/>
    <property type="evidence" value="ECO:0007669"/>
    <property type="project" value="UniProtKB-KW"/>
</dbReference>
<dbReference type="AlphaFoldDB" id="A0A8B3TK99"/>
<evidence type="ECO:0000256" key="3">
    <source>
        <dbReference type="ARBA" id="ARBA00022603"/>
    </source>
</evidence>
<evidence type="ECO:0000259" key="8">
    <source>
        <dbReference type="Pfam" id="PF02384"/>
    </source>
</evidence>
<dbReference type="GO" id="GO:0009007">
    <property type="term" value="F:site-specific DNA-methyltransferase (adenine-specific) activity"/>
    <property type="evidence" value="ECO:0007669"/>
    <property type="project" value="UniProtKB-EC"/>
</dbReference>
<gene>
    <name evidence="9" type="ORF">EIG79_01460</name>
</gene>
<protein>
    <recommendedName>
        <fullName evidence="2">site-specific DNA-methyltransferase (adenine-specific)</fullName>
        <ecNumber evidence="2">2.1.1.72</ecNumber>
    </recommendedName>
</protein>
<accession>A0A8B3TK99</accession>
<dbReference type="EMBL" id="RQXS01000003">
    <property type="protein sequence ID" value="RZN61197.1"/>
    <property type="molecule type" value="Genomic_DNA"/>
</dbReference>
<dbReference type="InterPro" id="IPR051537">
    <property type="entry name" value="DNA_Adenine_Mtase"/>
</dbReference>
<reference evidence="9 10" key="1">
    <citation type="submission" date="2018-11" db="EMBL/GenBank/DDBJ databases">
        <title>Sequencing Av. paragallinarum serogroups.</title>
        <authorList>
            <person name="Hellmuth J.E."/>
            <person name="Boucher C.E."/>
            <person name="Cason E.D."/>
        </authorList>
    </citation>
    <scope>NUCLEOTIDE SEQUENCE [LARGE SCALE GENOMIC DNA]</scope>
    <source>
        <strain evidence="9 10">SA-3</strain>
    </source>
</reference>
<feature type="domain" description="DNA methylase adenine-specific" evidence="8">
    <location>
        <begin position="303"/>
        <end position="585"/>
    </location>
</feature>
<evidence type="ECO:0000313" key="9">
    <source>
        <dbReference type="EMBL" id="RZN61197.1"/>
    </source>
</evidence>
<evidence type="ECO:0000256" key="4">
    <source>
        <dbReference type="ARBA" id="ARBA00022679"/>
    </source>
</evidence>
<evidence type="ECO:0000256" key="1">
    <source>
        <dbReference type="ARBA" id="ARBA00006594"/>
    </source>
</evidence>
<dbReference type="InterPro" id="IPR029063">
    <property type="entry name" value="SAM-dependent_MTases_sf"/>
</dbReference>
<evidence type="ECO:0000313" key="10">
    <source>
        <dbReference type="Proteomes" id="UP000294229"/>
    </source>
</evidence>
<comment type="caution">
    <text evidence="9">The sequence shown here is derived from an EMBL/GenBank/DDBJ whole genome shotgun (WGS) entry which is preliminary data.</text>
</comment>
<dbReference type="InterPro" id="IPR003356">
    <property type="entry name" value="DNA_methylase_A-5"/>
</dbReference>
<name>A0A8B3TK99_AVIPA</name>
<comment type="similarity">
    <text evidence="1">Belongs to the N(4)/N(6)-methyltransferase family.</text>
</comment>
<keyword evidence="4 9" id="KW-0808">Transferase</keyword>
<evidence type="ECO:0000256" key="5">
    <source>
        <dbReference type="ARBA" id="ARBA00022691"/>
    </source>
</evidence>
<dbReference type="EC" id="2.1.1.72" evidence="2"/>
<dbReference type="GO" id="GO:0003677">
    <property type="term" value="F:DNA binding"/>
    <property type="evidence" value="ECO:0007669"/>
    <property type="project" value="InterPro"/>
</dbReference>
<keyword evidence="5" id="KW-0949">S-adenosyl-L-methionine</keyword>
<evidence type="ECO:0000256" key="7">
    <source>
        <dbReference type="ARBA" id="ARBA00047942"/>
    </source>
</evidence>
<organism evidence="9 10">
    <name type="scientific">Avibacterium paragallinarum</name>
    <name type="common">Haemophilus gallinarum</name>
    <dbReference type="NCBI Taxonomy" id="728"/>
    <lineage>
        <taxon>Bacteria</taxon>
        <taxon>Pseudomonadati</taxon>
        <taxon>Pseudomonadota</taxon>
        <taxon>Gammaproteobacteria</taxon>
        <taxon>Pasteurellales</taxon>
        <taxon>Pasteurellaceae</taxon>
        <taxon>Avibacterium</taxon>
    </lineage>
</organism>
<dbReference type="GO" id="GO:0032259">
    <property type="term" value="P:methylation"/>
    <property type="evidence" value="ECO:0007669"/>
    <property type="project" value="UniProtKB-KW"/>
</dbReference>
<dbReference type="SUPFAM" id="SSF53335">
    <property type="entry name" value="S-adenosyl-L-methionine-dependent methyltransferases"/>
    <property type="match status" value="1"/>
</dbReference>
<keyword evidence="3 9" id="KW-0489">Methyltransferase</keyword>
<dbReference type="PANTHER" id="PTHR42933:SF3">
    <property type="entry name" value="TYPE I RESTRICTION ENZYME MJAVIII METHYLASE SUBUNIT"/>
    <property type="match status" value="1"/>
</dbReference>
<evidence type="ECO:0000256" key="6">
    <source>
        <dbReference type="ARBA" id="ARBA00022747"/>
    </source>
</evidence>